<dbReference type="CDD" id="cd12029">
    <property type="entry name" value="SH3_DLG3"/>
    <property type="match status" value="1"/>
</dbReference>
<dbReference type="SUPFAM" id="SSF50156">
    <property type="entry name" value="PDZ domain-like"/>
    <property type="match status" value="3"/>
</dbReference>
<dbReference type="FunFam" id="2.30.42.10:FF:000002">
    <property type="entry name" value="Disks large homolog 4 isoform 2"/>
    <property type="match status" value="1"/>
</dbReference>
<dbReference type="InterPro" id="IPR019583">
    <property type="entry name" value="DLG1-4_PDZ_assoc"/>
</dbReference>
<dbReference type="InterPro" id="IPR036034">
    <property type="entry name" value="PDZ_sf"/>
</dbReference>
<dbReference type="GO" id="GO:0007268">
    <property type="term" value="P:chemical synaptic transmission"/>
    <property type="evidence" value="ECO:0007669"/>
    <property type="project" value="InterPro"/>
</dbReference>
<dbReference type="FunFam" id="3.40.50.300:FF:001402">
    <property type="entry name" value="Discs, large homolog 3 (Drosophila)"/>
    <property type="match status" value="1"/>
</dbReference>
<dbReference type="InterPro" id="IPR001478">
    <property type="entry name" value="PDZ"/>
</dbReference>
<dbReference type="CDD" id="cd06724">
    <property type="entry name" value="PDZ2_Dlg1-2-4-like"/>
    <property type="match status" value="1"/>
</dbReference>
<dbReference type="FunFam" id="2.30.30.40:FF:000027">
    <property type="entry name" value="Disks large homolog 3 isoform 1"/>
    <property type="match status" value="1"/>
</dbReference>
<dbReference type="Pfam" id="PF00625">
    <property type="entry name" value="Guanylate_kin"/>
    <property type="match status" value="1"/>
</dbReference>
<dbReference type="GO" id="GO:0019901">
    <property type="term" value="F:protein kinase binding"/>
    <property type="evidence" value="ECO:0007669"/>
    <property type="project" value="TreeGrafter"/>
</dbReference>
<dbReference type="InterPro" id="IPR050614">
    <property type="entry name" value="Synaptic_Scaffolding_LAP-MAGUK"/>
</dbReference>
<reference evidence="9 10" key="1">
    <citation type="submission" date="2019-02" db="EMBL/GenBank/DDBJ databases">
        <title>Opniocepnalus argus genome.</title>
        <authorList>
            <person name="Zhou C."/>
            <person name="Xiao S."/>
        </authorList>
    </citation>
    <scope>NUCLEOTIDE SEQUENCE [LARGE SCALE GENOMIC DNA]</scope>
    <source>
        <strain evidence="9">OARG1902GOOAL</strain>
        <tissue evidence="9">Muscle</tissue>
    </source>
</reference>
<dbReference type="FunFam" id="2.30.42.10:FF:000001">
    <property type="entry name" value="Disks large homolog 1 isoform 2"/>
    <property type="match status" value="1"/>
</dbReference>
<dbReference type="GO" id="GO:0043005">
    <property type="term" value="C:neuron projection"/>
    <property type="evidence" value="ECO:0007669"/>
    <property type="project" value="InterPro"/>
</dbReference>
<dbReference type="EMBL" id="CM015720">
    <property type="protein sequence ID" value="KAF3694027.1"/>
    <property type="molecule type" value="Genomic_DNA"/>
</dbReference>
<dbReference type="FunFam" id="2.30.30.40:FF:000008">
    <property type="entry name" value="Disks large homolog 1 isoform 2"/>
    <property type="match status" value="1"/>
</dbReference>
<evidence type="ECO:0000313" key="9">
    <source>
        <dbReference type="EMBL" id="KAF3694027.1"/>
    </source>
</evidence>
<proteinExistence type="inferred from homology"/>
<dbReference type="PANTHER" id="PTHR23119">
    <property type="entry name" value="DISCS LARGE"/>
    <property type="match status" value="1"/>
</dbReference>
<reference evidence="10" key="2">
    <citation type="submission" date="2019-02" db="EMBL/GenBank/DDBJ databases">
        <title>Opniocepnalus argus Var Kimnra genome.</title>
        <authorList>
            <person name="Zhou C."/>
            <person name="Xiao S."/>
        </authorList>
    </citation>
    <scope>NUCLEOTIDE SEQUENCE [LARGE SCALE GENOMIC DNA]</scope>
</reference>
<organism evidence="9 10">
    <name type="scientific">Channa argus</name>
    <name type="common">Northern snakehead</name>
    <name type="synonym">Ophicephalus argus</name>
    <dbReference type="NCBI Taxonomy" id="215402"/>
    <lineage>
        <taxon>Eukaryota</taxon>
        <taxon>Metazoa</taxon>
        <taxon>Chordata</taxon>
        <taxon>Craniata</taxon>
        <taxon>Vertebrata</taxon>
        <taxon>Euteleostomi</taxon>
        <taxon>Actinopterygii</taxon>
        <taxon>Neopterygii</taxon>
        <taxon>Teleostei</taxon>
        <taxon>Neoteleostei</taxon>
        <taxon>Acanthomorphata</taxon>
        <taxon>Anabantaria</taxon>
        <taxon>Anabantiformes</taxon>
        <taxon>Channoidei</taxon>
        <taxon>Channidae</taxon>
        <taxon>Channa</taxon>
    </lineage>
</organism>
<protein>
    <submittedName>
        <fullName evidence="9">Disks large-like protein 3 PSD-95/SAP90-related protein 1 Synapse-associated protein 102</fullName>
    </submittedName>
</protein>
<comment type="similarity">
    <text evidence="2">Belongs to the MAGUK family.</text>
</comment>
<comment type="subcellular location">
    <subcellularLocation>
        <location evidence="1">Membrane</location>
    </subcellularLocation>
</comment>
<feature type="domain" description="Guanylate kinase-like" evidence="7">
    <location>
        <begin position="640"/>
        <end position="815"/>
    </location>
</feature>
<evidence type="ECO:0000256" key="5">
    <source>
        <dbReference type="PROSITE-ProRule" id="PRU00192"/>
    </source>
</evidence>
<accession>A0A6G1PUW4</accession>
<dbReference type="FunFam" id="3.30.63.10:FF:000001">
    <property type="entry name" value="Disks large homolog 1 isoform 2"/>
    <property type="match status" value="1"/>
</dbReference>
<dbReference type="PROSITE" id="PS50052">
    <property type="entry name" value="GUANYLATE_KINASE_2"/>
    <property type="match status" value="1"/>
</dbReference>
<dbReference type="InterPro" id="IPR020590">
    <property type="entry name" value="Guanylate_kinase_CS"/>
</dbReference>
<dbReference type="InterPro" id="IPR001452">
    <property type="entry name" value="SH3_domain"/>
</dbReference>
<dbReference type="GO" id="GO:0043113">
    <property type="term" value="P:receptor clustering"/>
    <property type="evidence" value="ECO:0007669"/>
    <property type="project" value="TreeGrafter"/>
</dbReference>
<evidence type="ECO:0000313" key="10">
    <source>
        <dbReference type="Proteomes" id="UP000503349"/>
    </source>
</evidence>
<evidence type="ECO:0000259" key="7">
    <source>
        <dbReference type="PROSITE" id="PS50052"/>
    </source>
</evidence>
<dbReference type="InterPro" id="IPR019590">
    <property type="entry name" value="DLG1_PEST_dom"/>
</dbReference>
<dbReference type="GO" id="GO:0016323">
    <property type="term" value="C:basolateral plasma membrane"/>
    <property type="evidence" value="ECO:0007669"/>
    <property type="project" value="TreeGrafter"/>
</dbReference>
<sequence length="830" mass="91915">MAALRCVCGCALGHSVNEMLGAWQRDKKYEASTQGALHFHPFALTWGSCYAAGQHLQGSVGVFAASLSQGSAAKLGNKSSRVNYPYANPPPIIVNADSLDAGPYVNGSDGMYKYEEIILERGNSGLGFSIAGGIDNPHIPDDPGIFITKIIPGGAAAMDGRLGVNDCVLRVNDVDVSEVAHSRAVEALKEAGPVVRLLVRRRQAPPETILEVNLLKGPKGLGFSIAGGIGNQHIPGDNSIYITKIIEGGAAQKDGRLQTGDRLLAVNNIVLQDVRHEEAVAALKNTSDMVYLKVAKPGPVHLNDMYAPPDYSSTFPTMVDNHVSHNYMGAMEPKPVYPPPQVTPSRYSPVPRHMLGEEDFTREPRKVLLHKGSTGLGFNIVGGEDGEGIFVSFILAGGPADLSGELRRGDRILSVNGVNLRNATHEQAAAALKRAGQTVTIIAQYRPEEYSRFESKIHDLREQMMNSSMSSGSGSLRTSEKRSLYVRALFDYDRTRDSCLPSQGLSFSYGDILHVINASDDEWWQARLVTPHGESEQIGVIPSKKRVEKKERARLKTVKFHARTGMIESNRQPVKVKRKKSFNLSRKFPFYKSKENIVQDLVESEQCLTSNTSDSESSSKGQEDTILSYEPVIRQEIHYTRPVIILGPLKDRINDDLISEFPHKFGSCVPHTTRPRRENEMDGQDYHFVASREQMEKDIQDNKFIEAGQFNENLYGTSILSVRTVAERGKHCILDVSGNAIKRLQQAQLYPIAIFIKPKSIEALMEMNKRQTYEQANKVFDKAVKLEQDFGEYFTAIVQGDSLEEIYNKIKLIIEEQSGPYIWIPSSEKL</sequence>
<dbReference type="PROSITE" id="PS50002">
    <property type="entry name" value="SH3"/>
    <property type="match status" value="1"/>
</dbReference>
<dbReference type="InterPro" id="IPR008144">
    <property type="entry name" value="Guanylate_kin-like_dom"/>
</dbReference>
<keyword evidence="10" id="KW-1185">Reference proteome</keyword>
<dbReference type="Pfam" id="PF00018">
    <property type="entry name" value="SH3_1"/>
    <property type="match status" value="1"/>
</dbReference>
<dbReference type="GO" id="GO:0035255">
    <property type="term" value="F:ionotropic glutamate receptor binding"/>
    <property type="evidence" value="ECO:0007669"/>
    <property type="project" value="TreeGrafter"/>
</dbReference>
<evidence type="ECO:0000256" key="2">
    <source>
        <dbReference type="ARBA" id="ARBA00007014"/>
    </source>
</evidence>
<dbReference type="InterPro" id="IPR036028">
    <property type="entry name" value="SH3-like_dom_sf"/>
</dbReference>
<dbReference type="AlphaFoldDB" id="A0A6G1PUW4"/>
<dbReference type="FunFam" id="2.30.42.10:FF:000091">
    <property type="entry name" value="disks large homolog 1 isoform X8"/>
    <property type="match status" value="1"/>
</dbReference>
<dbReference type="SMART" id="SM00326">
    <property type="entry name" value="SH3"/>
    <property type="match status" value="1"/>
</dbReference>
<dbReference type="GO" id="GO:0098609">
    <property type="term" value="P:cell-cell adhesion"/>
    <property type="evidence" value="ECO:0007669"/>
    <property type="project" value="TreeGrafter"/>
</dbReference>
<feature type="domain" description="PDZ" evidence="8">
    <location>
        <begin position="211"/>
        <end position="298"/>
    </location>
</feature>
<dbReference type="CDD" id="cd00071">
    <property type="entry name" value="GMPK"/>
    <property type="match status" value="1"/>
</dbReference>
<dbReference type="CDD" id="cd06723">
    <property type="entry name" value="PDZ1_Dlg1-2-4-like"/>
    <property type="match status" value="1"/>
</dbReference>
<dbReference type="SUPFAM" id="SSF50044">
    <property type="entry name" value="SH3-domain"/>
    <property type="match status" value="1"/>
</dbReference>
<dbReference type="PIRSF" id="PIRSF001741">
    <property type="entry name" value="MAGUK_DLGH"/>
    <property type="match status" value="1"/>
</dbReference>
<feature type="domain" description="PDZ" evidence="8">
    <location>
        <begin position="366"/>
        <end position="447"/>
    </location>
</feature>
<dbReference type="Gene3D" id="2.30.30.40">
    <property type="entry name" value="SH3 Domains"/>
    <property type="match status" value="2"/>
</dbReference>
<dbReference type="Gene3D" id="3.30.63.10">
    <property type="entry name" value="Guanylate Kinase phosphate binding domain"/>
    <property type="match status" value="1"/>
</dbReference>
<evidence type="ECO:0000256" key="1">
    <source>
        <dbReference type="ARBA" id="ARBA00004370"/>
    </source>
</evidence>
<dbReference type="Gene3D" id="3.40.50.300">
    <property type="entry name" value="P-loop containing nucleotide triphosphate hydrolases"/>
    <property type="match status" value="1"/>
</dbReference>
<dbReference type="PANTHER" id="PTHR23119:SF28">
    <property type="entry name" value="DISKS LARGE HOMOLOG 3"/>
    <property type="match status" value="1"/>
</dbReference>
<dbReference type="SMART" id="SM00228">
    <property type="entry name" value="PDZ"/>
    <property type="match status" value="3"/>
</dbReference>
<dbReference type="SMART" id="SM01277">
    <property type="entry name" value="MAGUK_N_PEST"/>
    <property type="match status" value="1"/>
</dbReference>
<dbReference type="SUPFAM" id="SSF52540">
    <property type="entry name" value="P-loop containing nucleoside triphosphate hydrolases"/>
    <property type="match status" value="1"/>
</dbReference>
<dbReference type="CDD" id="cd06795">
    <property type="entry name" value="PDZ3_Dlg1-2-4-like"/>
    <property type="match status" value="1"/>
</dbReference>
<dbReference type="GO" id="GO:0099072">
    <property type="term" value="P:regulation of postsynaptic membrane neurotransmitter receptor levels"/>
    <property type="evidence" value="ECO:0007669"/>
    <property type="project" value="TreeGrafter"/>
</dbReference>
<dbReference type="Gene3D" id="2.30.42.10">
    <property type="match status" value="3"/>
</dbReference>
<feature type="domain" description="PDZ" evidence="8">
    <location>
        <begin position="116"/>
        <end position="203"/>
    </location>
</feature>
<dbReference type="Pfam" id="PF00595">
    <property type="entry name" value="PDZ"/>
    <property type="match status" value="3"/>
</dbReference>
<dbReference type="GO" id="GO:0097120">
    <property type="term" value="P:receptor localization to synapse"/>
    <property type="evidence" value="ECO:0007669"/>
    <property type="project" value="TreeGrafter"/>
</dbReference>
<dbReference type="InterPro" id="IPR008145">
    <property type="entry name" value="GK/Ca_channel_bsu"/>
</dbReference>
<dbReference type="Pfam" id="PF10600">
    <property type="entry name" value="PDZ_assoc"/>
    <property type="match status" value="1"/>
</dbReference>
<dbReference type="Pfam" id="PF10608">
    <property type="entry name" value="MAGUK_N_PEST"/>
    <property type="match status" value="1"/>
</dbReference>
<evidence type="ECO:0000256" key="4">
    <source>
        <dbReference type="ARBA" id="ARBA00022737"/>
    </source>
</evidence>
<dbReference type="InterPro" id="IPR016313">
    <property type="entry name" value="DLG1-like"/>
</dbReference>
<feature type="domain" description="SH3" evidence="6">
    <location>
        <begin position="481"/>
        <end position="551"/>
    </location>
</feature>
<dbReference type="GO" id="GO:0045197">
    <property type="term" value="P:establishment or maintenance of epithelial cell apical/basal polarity"/>
    <property type="evidence" value="ECO:0007669"/>
    <property type="project" value="TreeGrafter"/>
</dbReference>
<evidence type="ECO:0000256" key="3">
    <source>
        <dbReference type="ARBA" id="ARBA00022443"/>
    </source>
</evidence>
<dbReference type="PROSITE" id="PS50106">
    <property type="entry name" value="PDZ"/>
    <property type="match status" value="3"/>
</dbReference>
<dbReference type="Proteomes" id="UP000503349">
    <property type="component" value="Chromosome 9"/>
</dbReference>
<evidence type="ECO:0000259" key="6">
    <source>
        <dbReference type="PROSITE" id="PS50002"/>
    </source>
</evidence>
<keyword evidence="3 5" id="KW-0728">SH3 domain</keyword>
<dbReference type="GO" id="GO:0031594">
    <property type="term" value="C:neuromuscular junction"/>
    <property type="evidence" value="ECO:0007669"/>
    <property type="project" value="InterPro"/>
</dbReference>
<dbReference type="InterPro" id="IPR035763">
    <property type="entry name" value="DLG3_SH3"/>
</dbReference>
<name>A0A6G1PUW4_CHAAH</name>
<dbReference type="GO" id="GO:0098839">
    <property type="term" value="C:postsynaptic density membrane"/>
    <property type="evidence" value="ECO:0007669"/>
    <property type="project" value="TreeGrafter"/>
</dbReference>
<dbReference type="PROSITE" id="PS00856">
    <property type="entry name" value="GUANYLATE_KINASE_1"/>
    <property type="match status" value="1"/>
</dbReference>
<dbReference type="SMART" id="SM00072">
    <property type="entry name" value="GuKc"/>
    <property type="match status" value="1"/>
</dbReference>
<gene>
    <name evidence="9" type="ORF">EXN66_Car009703</name>
</gene>
<evidence type="ECO:0000259" key="8">
    <source>
        <dbReference type="PROSITE" id="PS50106"/>
    </source>
</evidence>
<dbReference type="InterPro" id="IPR027417">
    <property type="entry name" value="P-loop_NTPase"/>
</dbReference>
<keyword evidence="4" id="KW-0677">Repeat</keyword>